<organism evidence="1">
    <name type="scientific">Anguilla anguilla</name>
    <name type="common">European freshwater eel</name>
    <name type="synonym">Muraena anguilla</name>
    <dbReference type="NCBI Taxonomy" id="7936"/>
    <lineage>
        <taxon>Eukaryota</taxon>
        <taxon>Metazoa</taxon>
        <taxon>Chordata</taxon>
        <taxon>Craniata</taxon>
        <taxon>Vertebrata</taxon>
        <taxon>Euteleostomi</taxon>
        <taxon>Actinopterygii</taxon>
        <taxon>Neopterygii</taxon>
        <taxon>Teleostei</taxon>
        <taxon>Anguilliformes</taxon>
        <taxon>Anguillidae</taxon>
        <taxon>Anguilla</taxon>
    </lineage>
</organism>
<reference evidence="1" key="2">
    <citation type="journal article" date="2015" name="Fish Shellfish Immunol.">
        <title>Early steps in the European eel (Anguilla anguilla)-Vibrio vulnificus interaction in the gills: Role of the RtxA13 toxin.</title>
        <authorList>
            <person name="Callol A."/>
            <person name="Pajuelo D."/>
            <person name="Ebbesson L."/>
            <person name="Teles M."/>
            <person name="MacKenzie S."/>
            <person name="Amaro C."/>
        </authorList>
    </citation>
    <scope>NUCLEOTIDE SEQUENCE</scope>
</reference>
<sequence>MFSVLPRHSYHACYEKFIIISFTKKTYPHIFFQCRISCLQV</sequence>
<proteinExistence type="predicted"/>
<protein>
    <submittedName>
        <fullName evidence="1">Uncharacterized protein</fullName>
    </submittedName>
</protein>
<accession>A0A0E9XE03</accession>
<dbReference type="EMBL" id="GBXM01007891">
    <property type="protein sequence ID" value="JAI00687.1"/>
    <property type="molecule type" value="Transcribed_RNA"/>
</dbReference>
<name>A0A0E9XE03_ANGAN</name>
<evidence type="ECO:0000313" key="1">
    <source>
        <dbReference type="EMBL" id="JAI00687.1"/>
    </source>
</evidence>
<reference evidence="1" key="1">
    <citation type="submission" date="2014-11" db="EMBL/GenBank/DDBJ databases">
        <authorList>
            <person name="Amaro Gonzalez C."/>
        </authorList>
    </citation>
    <scope>NUCLEOTIDE SEQUENCE</scope>
</reference>
<dbReference type="AlphaFoldDB" id="A0A0E9XE03"/>